<dbReference type="Pfam" id="PF05860">
    <property type="entry name" value="TPS"/>
    <property type="match status" value="1"/>
</dbReference>
<protein>
    <submittedName>
        <fullName evidence="6">Filamentous hemagglutinin N-terminal domain-containing protein</fullName>
    </submittedName>
</protein>
<dbReference type="InterPro" id="IPR008638">
    <property type="entry name" value="FhaB/CdiA-like_TPS"/>
</dbReference>
<dbReference type="Pfam" id="PF13018">
    <property type="entry name" value="ESPR"/>
    <property type="match status" value="1"/>
</dbReference>
<dbReference type="Gene3D" id="2.160.20.10">
    <property type="entry name" value="Single-stranded right-handed beta-helix, Pectin lyase-like"/>
    <property type="match status" value="1"/>
</dbReference>
<keyword evidence="2" id="KW-0964">Secreted</keyword>
<feature type="region of interest" description="Disordered" evidence="4">
    <location>
        <begin position="852"/>
        <end position="886"/>
    </location>
</feature>
<dbReference type="InterPro" id="IPR011050">
    <property type="entry name" value="Pectin_lyase_fold/virulence"/>
</dbReference>
<dbReference type="Proteomes" id="UP001479520">
    <property type="component" value="Chromosome"/>
</dbReference>
<accession>A0ABZ2XHJ7</accession>
<feature type="domain" description="Filamentous haemagglutinin FhaB/tRNA nuclease CdiA-like TPS" evidence="5">
    <location>
        <begin position="71"/>
        <end position="182"/>
    </location>
</feature>
<sequence length="922" mass="93741">MKSNGSMNRIFRVVWNAAKASWQAVSEVASGQGKGTSGKSARLARRGLTLSSFAAGTVLVLALPVQAAPAADALPTGGVVTEGAATISSSGSRMDINQATQRAAIDWQTFNIGSAAHVHFEQPAGGVALNRVLDTNASQIYGRLTASGQVFLVNPNGVFFAPGAQVDVGGLVASTLNIGNADFMAGNYRFEGTSSNAILNQGNITAAPGGTIALIAAKVSNDGALTANGGNVLLGAGSKVTLDMGGPVKLQIENDALETLIQNGGAIKADGGVVWLTSQAANNLASSVINNTGLIEAQTLATGEKGEIILFAHGGQANVGGRLDASAPHGGDGGFIETSGSKVVNGSDLYVTTLAPYGQTGTWLIDPLTYTVAASGGDETGAALAGRLASTNIQLQADNTITIDDAVSWSANKLTLTSGGDININANLTASGTGSLAFEYGQASANGAGSSYTVTNGVDVLIPNPTAFTWKKGSAGAVNNLVFSNDFLRFGNGTEASINSLGLLLQPFYFDNVTSGRNDWYPLTYSSNPLDVAMGVGGTNNGGWNTTGTVSYTDAGGNVSFTSLGQSVNIAKYIEGRGAIVASNTFDFGGAQIKLSHEYSLGQSDKFIKTVTTVENISGSDQANIRVWLGTRDDWIVANDSNYKTKGNIGASGFERIQAQSELGNAILVSEQDPTNSSAEGAAILFYSTTTGTNTLFNNYGNFNTRIVQKDPVTSAISAYHDGSYAIFMNLGDVGNGSSKSLTWYYAAAPVSEINATVNSVAASAGVSTPTTTTTNTIPQTTAISNVQSTVVPPVANTTMPSNLISPVAPPPTVVLSNQGALPVFDVNGGLAFVQVSGPAAGNGTTLATGQAVGATDSGSGNVQGSGGNDVSGQGNGLPGTGDSGGRDPFGFMRVFVVNGGLNLPDVALGATGQNRQNDANQ</sequence>
<proteinExistence type="predicted"/>
<evidence type="ECO:0000313" key="7">
    <source>
        <dbReference type="Proteomes" id="UP001479520"/>
    </source>
</evidence>
<feature type="compositionally biased region" description="Gly residues" evidence="4">
    <location>
        <begin position="862"/>
        <end position="884"/>
    </location>
</feature>
<dbReference type="InterPro" id="IPR012334">
    <property type="entry name" value="Pectin_lyas_fold"/>
</dbReference>
<dbReference type="SUPFAM" id="SSF51126">
    <property type="entry name" value="Pectin lyase-like"/>
    <property type="match status" value="1"/>
</dbReference>
<keyword evidence="7" id="KW-1185">Reference proteome</keyword>
<name>A0ABZ2XHJ7_9RHOO</name>
<evidence type="ECO:0000256" key="1">
    <source>
        <dbReference type="ARBA" id="ARBA00004613"/>
    </source>
</evidence>
<dbReference type="InterPro" id="IPR050909">
    <property type="entry name" value="Bact_Autotransporter_VF"/>
</dbReference>
<dbReference type="SMART" id="SM00912">
    <property type="entry name" value="Haemagg_act"/>
    <property type="match status" value="1"/>
</dbReference>
<organism evidence="6 7">
    <name type="scientific">Azonexus hydrophilus</name>
    <dbReference type="NCBI Taxonomy" id="418702"/>
    <lineage>
        <taxon>Bacteria</taxon>
        <taxon>Pseudomonadati</taxon>
        <taxon>Pseudomonadota</taxon>
        <taxon>Betaproteobacteria</taxon>
        <taxon>Rhodocyclales</taxon>
        <taxon>Azonexaceae</taxon>
        <taxon>Azonexus</taxon>
    </lineage>
</organism>
<gene>
    <name evidence="6" type="ORF">AADV58_12425</name>
</gene>
<dbReference type="NCBIfam" id="TIGR01901">
    <property type="entry name" value="adhes_NPXG"/>
    <property type="match status" value="1"/>
</dbReference>
<comment type="subcellular location">
    <subcellularLocation>
        <location evidence="1">Secreted</location>
    </subcellularLocation>
</comment>
<dbReference type="PANTHER" id="PTHR12338">
    <property type="entry name" value="AUTOTRANSPORTER"/>
    <property type="match status" value="1"/>
</dbReference>
<dbReference type="RefSeq" id="WP_341743337.1">
    <property type="nucleotide sequence ID" value="NZ_CP151406.1"/>
</dbReference>
<evidence type="ECO:0000256" key="2">
    <source>
        <dbReference type="ARBA" id="ARBA00022525"/>
    </source>
</evidence>
<dbReference type="EMBL" id="CP151406">
    <property type="protein sequence ID" value="WZJ20751.1"/>
    <property type="molecule type" value="Genomic_DNA"/>
</dbReference>
<dbReference type="PANTHER" id="PTHR12338:SF8">
    <property type="entry name" value="HEME_HEMOPEXIN-BINDING PROTEIN"/>
    <property type="match status" value="1"/>
</dbReference>
<keyword evidence="3" id="KW-0732">Signal</keyword>
<evidence type="ECO:0000313" key="6">
    <source>
        <dbReference type="EMBL" id="WZJ20751.1"/>
    </source>
</evidence>
<reference evidence="6 7" key="1">
    <citation type="submission" date="2024-04" db="EMBL/GenBank/DDBJ databases">
        <title>Dissimilatory iodate-reducing microorganisms contribute to the enrichment of iodine in groundwater.</title>
        <authorList>
            <person name="Jiang Z."/>
        </authorList>
    </citation>
    <scope>NUCLEOTIDE SEQUENCE [LARGE SCALE GENOMIC DNA]</scope>
    <source>
        <strain evidence="6 7">NCP973</strain>
    </source>
</reference>
<dbReference type="InterPro" id="IPR024973">
    <property type="entry name" value="ESPR"/>
</dbReference>
<evidence type="ECO:0000259" key="5">
    <source>
        <dbReference type="SMART" id="SM00912"/>
    </source>
</evidence>
<evidence type="ECO:0000256" key="4">
    <source>
        <dbReference type="SAM" id="MobiDB-lite"/>
    </source>
</evidence>
<evidence type="ECO:0000256" key="3">
    <source>
        <dbReference type="ARBA" id="ARBA00022729"/>
    </source>
</evidence>